<name>A0A096BJR6_9FIRM</name>
<feature type="domain" description="HTH cro/C1-type" evidence="1">
    <location>
        <begin position="10"/>
        <end position="63"/>
    </location>
</feature>
<evidence type="ECO:0000313" key="3">
    <source>
        <dbReference type="Proteomes" id="UP000029622"/>
    </source>
</evidence>
<accession>A0A096BJR6</accession>
<evidence type="ECO:0000259" key="1">
    <source>
        <dbReference type="PROSITE" id="PS50943"/>
    </source>
</evidence>
<dbReference type="InterPro" id="IPR001387">
    <property type="entry name" value="Cro/C1-type_HTH"/>
</dbReference>
<dbReference type="Proteomes" id="UP000029622">
    <property type="component" value="Unassembled WGS sequence"/>
</dbReference>
<dbReference type="EMBL" id="AZTB01000007">
    <property type="protein sequence ID" value="KGG81082.1"/>
    <property type="molecule type" value="Genomic_DNA"/>
</dbReference>
<dbReference type="PROSITE" id="PS50943">
    <property type="entry name" value="HTH_CROC1"/>
    <property type="match status" value="1"/>
</dbReference>
<dbReference type="SUPFAM" id="SSF47413">
    <property type="entry name" value="lambda repressor-like DNA-binding domains"/>
    <property type="match status" value="1"/>
</dbReference>
<dbReference type="SMART" id="SM00530">
    <property type="entry name" value="HTH_XRE"/>
    <property type="match status" value="1"/>
</dbReference>
<organism evidence="2 3">
    <name type="scientific">Caloranaerobacter azorensis H53214</name>
    <dbReference type="NCBI Taxonomy" id="1156417"/>
    <lineage>
        <taxon>Bacteria</taxon>
        <taxon>Bacillati</taxon>
        <taxon>Bacillota</taxon>
        <taxon>Tissierellia</taxon>
        <taxon>Tissierellales</taxon>
        <taxon>Thermohalobacteraceae</taxon>
        <taxon>Caloranaerobacter</taxon>
    </lineage>
</organism>
<dbReference type="Gene3D" id="1.10.260.40">
    <property type="entry name" value="lambda repressor-like DNA-binding domains"/>
    <property type="match status" value="1"/>
</dbReference>
<comment type="caution">
    <text evidence="2">The sequence shown here is derived from an EMBL/GenBank/DDBJ whole genome shotgun (WGS) entry which is preliminary data.</text>
</comment>
<dbReference type="GO" id="GO:0003677">
    <property type="term" value="F:DNA binding"/>
    <property type="evidence" value="ECO:0007669"/>
    <property type="project" value="InterPro"/>
</dbReference>
<proteinExistence type="predicted"/>
<evidence type="ECO:0000313" key="2">
    <source>
        <dbReference type="EMBL" id="KGG81082.1"/>
    </source>
</evidence>
<dbReference type="STRING" id="1156417.Y919_02675"/>
<gene>
    <name evidence="2" type="ORF">Y919_02675</name>
</gene>
<dbReference type="CDD" id="cd00093">
    <property type="entry name" value="HTH_XRE"/>
    <property type="match status" value="1"/>
</dbReference>
<dbReference type="Pfam" id="PF01381">
    <property type="entry name" value="HTH_3"/>
    <property type="match status" value="1"/>
</dbReference>
<dbReference type="AlphaFoldDB" id="A0A096BJR6"/>
<dbReference type="InterPro" id="IPR010982">
    <property type="entry name" value="Lambda_DNA-bd_dom_sf"/>
</dbReference>
<dbReference type="RefSeq" id="WP_035162137.1">
    <property type="nucleotide sequence ID" value="NZ_AZTB01000007.1"/>
</dbReference>
<sequence length="144" mass="16536">MRKYCGIIYKKARIDANLTQEQASELLPIPKRTLSAYENGVLLPSGELVCRMIEVYNAKWLWYMHLKNNDPVGKKYLPDINLGRLSANVLRLQKEMADVYKANNSLIEVACDDEISKNEEKKWNIALKEIKELMSACISLMISN</sequence>
<protein>
    <recommendedName>
        <fullName evidence="1">HTH cro/C1-type domain-containing protein</fullName>
    </recommendedName>
</protein>
<reference evidence="2 3" key="1">
    <citation type="submission" date="2013-12" db="EMBL/GenBank/DDBJ databases">
        <title>Draft genome sequence of Caloranaerobacter sp. H53214.</title>
        <authorList>
            <person name="Jiang L.J."/>
            <person name="Shao Z.Z."/>
            <person name="Long M.N."/>
        </authorList>
    </citation>
    <scope>NUCLEOTIDE SEQUENCE [LARGE SCALE GENOMIC DNA]</scope>
    <source>
        <strain evidence="2 3">H53214</strain>
    </source>
</reference>